<dbReference type="AlphaFoldDB" id="A0A8S1PT23"/>
<gene>
    <name evidence="1" type="ORF">PSON_ATCC_30995.1.T0860204</name>
</gene>
<evidence type="ECO:0000313" key="2">
    <source>
        <dbReference type="Proteomes" id="UP000692954"/>
    </source>
</evidence>
<sequence length="40" mass="4767">MKVFYKLDPKPQVWLLEKCQSTLDNLKSQRCLNSLYFSNS</sequence>
<dbReference type="EMBL" id="CAJJDN010000086">
    <property type="protein sequence ID" value="CAD8106427.1"/>
    <property type="molecule type" value="Genomic_DNA"/>
</dbReference>
<name>A0A8S1PT23_9CILI</name>
<protein>
    <submittedName>
        <fullName evidence="1">Uncharacterized protein</fullName>
    </submittedName>
</protein>
<keyword evidence="2" id="KW-1185">Reference proteome</keyword>
<evidence type="ECO:0000313" key="1">
    <source>
        <dbReference type="EMBL" id="CAD8106427.1"/>
    </source>
</evidence>
<proteinExistence type="predicted"/>
<organism evidence="1 2">
    <name type="scientific">Paramecium sonneborni</name>
    <dbReference type="NCBI Taxonomy" id="65129"/>
    <lineage>
        <taxon>Eukaryota</taxon>
        <taxon>Sar</taxon>
        <taxon>Alveolata</taxon>
        <taxon>Ciliophora</taxon>
        <taxon>Intramacronucleata</taxon>
        <taxon>Oligohymenophorea</taxon>
        <taxon>Peniculida</taxon>
        <taxon>Parameciidae</taxon>
        <taxon>Paramecium</taxon>
    </lineage>
</organism>
<reference evidence="1" key="1">
    <citation type="submission" date="2021-01" db="EMBL/GenBank/DDBJ databases">
        <authorList>
            <consortium name="Genoscope - CEA"/>
            <person name="William W."/>
        </authorList>
    </citation>
    <scope>NUCLEOTIDE SEQUENCE</scope>
</reference>
<dbReference type="Proteomes" id="UP000692954">
    <property type="component" value="Unassembled WGS sequence"/>
</dbReference>
<accession>A0A8S1PT23</accession>
<comment type="caution">
    <text evidence="1">The sequence shown here is derived from an EMBL/GenBank/DDBJ whole genome shotgun (WGS) entry which is preliminary data.</text>
</comment>